<keyword evidence="6" id="KW-0472">Membrane</keyword>
<dbReference type="InterPro" id="IPR011009">
    <property type="entry name" value="Kinase-like_dom_sf"/>
</dbReference>
<keyword evidence="9" id="KW-0808">Transferase</keyword>
<dbReference type="GO" id="GO:0016020">
    <property type="term" value="C:membrane"/>
    <property type="evidence" value="ECO:0007669"/>
    <property type="project" value="UniProtKB-SubCell"/>
</dbReference>
<protein>
    <submittedName>
        <fullName evidence="9">Pr5-like receptor kinase</fullName>
    </submittedName>
</protein>
<evidence type="ECO:0000256" key="4">
    <source>
        <dbReference type="ARBA" id="ARBA00022729"/>
    </source>
</evidence>
<keyword evidence="10" id="KW-1185">Reference proteome</keyword>
<dbReference type="PANTHER" id="PTHR27009">
    <property type="entry name" value="RUST RESISTANCE KINASE LR10-RELATED"/>
    <property type="match status" value="1"/>
</dbReference>
<keyword evidence="3" id="KW-0812">Transmembrane</keyword>
<proteinExistence type="predicted"/>
<dbReference type="PROSITE" id="PS50011">
    <property type="entry name" value="PROTEIN_KINASE_DOM"/>
    <property type="match status" value="1"/>
</dbReference>
<comment type="subcellular location">
    <subcellularLocation>
        <location evidence="1">Membrane</location>
        <topology evidence="1">Single-pass type I membrane protein</topology>
    </subcellularLocation>
</comment>
<evidence type="ECO:0000256" key="2">
    <source>
        <dbReference type="ARBA" id="ARBA00022527"/>
    </source>
</evidence>
<dbReference type="InterPro" id="IPR000719">
    <property type="entry name" value="Prot_kinase_dom"/>
</dbReference>
<dbReference type="GO" id="GO:0004674">
    <property type="term" value="F:protein serine/threonine kinase activity"/>
    <property type="evidence" value="ECO:0007669"/>
    <property type="project" value="UniProtKB-KW"/>
</dbReference>
<dbReference type="EMBL" id="JABWDY010001889">
    <property type="protein sequence ID" value="KAF5207074.1"/>
    <property type="molecule type" value="Genomic_DNA"/>
</dbReference>
<evidence type="ECO:0000256" key="6">
    <source>
        <dbReference type="ARBA" id="ARBA00023136"/>
    </source>
</evidence>
<keyword evidence="7" id="KW-0325">Glycoprotein</keyword>
<keyword evidence="4" id="KW-0732">Signal</keyword>
<gene>
    <name evidence="9" type="ORF">FRX31_003337</name>
</gene>
<dbReference type="OrthoDB" id="4062651at2759"/>
<name>A0A7J6XBF2_THATH</name>
<keyword evidence="2" id="KW-0723">Serine/threonine-protein kinase</keyword>
<evidence type="ECO:0000259" key="8">
    <source>
        <dbReference type="PROSITE" id="PS50011"/>
    </source>
</evidence>
<evidence type="ECO:0000313" key="9">
    <source>
        <dbReference type="EMBL" id="KAF5207074.1"/>
    </source>
</evidence>
<evidence type="ECO:0000256" key="3">
    <source>
        <dbReference type="ARBA" id="ARBA00022692"/>
    </source>
</evidence>
<dbReference type="SUPFAM" id="SSF56112">
    <property type="entry name" value="Protein kinase-like (PK-like)"/>
    <property type="match status" value="1"/>
</dbReference>
<keyword evidence="9" id="KW-0418">Kinase</keyword>
<keyword evidence="5" id="KW-1133">Transmembrane helix</keyword>
<evidence type="ECO:0000256" key="5">
    <source>
        <dbReference type="ARBA" id="ARBA00022989"/>
    </source>
</evidence>
<dbReference type="AlphaFoldDB" id="A0A7J6XBF2"/>
<dbReference type="InterPro" id="IPR045874">
    <property type="entry name" value="LRK10/LRL21-25-like"/>
</dbReference>
<dbReference type="GO" id="GO:0005524">
    <property type="term" value="F:ATP binding"/>
    <property type="evidence" value="ECO:0007669"/>
    <property type="project" value="InterPro"/>
</dbReference>
<evidence type="ECO:0000256" key="7">
    <source>
        <dbReference type="ARBA" id="ARBA00023180"/>
    </source>
</evidence>
<evidence type="ECO:0000256" key="1">
    <source>
        <dbReference type="ARBA" id="ARBA00004479"/>
    </source>
</evidence>
<dbReference type="Proteomes" id="UP000554482">
    <property type="component" value="Unassembled WGS sequence"/>
</dbReference>
<evidence type="ECO:0000313" key="10">
    <source>
        <dbReference type="Proteomes" id="UP000554482"/>
    </source>
</evidence>
<sequence>MVNIVFHSVAAATDDSGDELEAQEDLLNDPVYDEVNPEVSQSSSGDFGLSQLYDRDKMYATPISIRGTVGYLAPELFMSSTATYKCDVFSFGILLFEIVGKRRNFYHQDETRGWFPQQVLDYFKKGKLEEFIIELGIDAKDREQAKKVLMVALWCIQYKPEDRPSMSSVVKILEGEIEIREPPCSFQFMAFPNEDSQVSITMHSDSMIVQEMNEGDSEDFPAVVDCDIEIFTPSMEKFEIAMSSSSESY</sequence>
<feature type="domain" description="Protein kinase" evidence="8">
    <location>
        <begin position="1"/>
        <end position="177"/>
    </location>
</feature>
<comment type="caution">
    <text evidence="9">The sequence shown here is derived from an EMBL/GenBank/DDBJ whole genome shotgun (WGS) entry which is preliminary data.</text>
</comment>
<organism evidence="9 10">
    <name type="scientific">Thalictrum thalictroides</name>
    <name type="common">Rue-anemone</name>
    <name type="synonym">Anemone thalictroides</name>
    <dbReference type="NCBI Taxonomy" id="46969"/>
    <lineage>
        <taxon>Eukaryota</taxon>
        <taxon>Viridiplantae</taxon>
        <taxon>Streptophyta</taxon>
        <taxon>Embryophyta</taxon>
        <taxon>Tracheophyta</taxon>
        <taxon>Spermatophyta</taxon>
        <taxon>Magnoliopsida</taxon>
        <taxon>Ranunculales</taxon>
        <taxon>Ranunculaceae</taxon>
        <taxon>Thalictroideae</taxon>
        <taxon>Thalictrum</taxon>
    </lineage>
</organism>
<reference evidence="9 10" key="1">
    <citation type="submission" date="2020-06" db="EMBL/GenBank/DDBJ databases">
        <title>Transcriptomic and genomic resources for Thalictrum thalictroides and T. hernandezii: Facilitating candidate gene discovery in an emerging model plant lineage.</title>
        <authorList>
            <person name="Arias T."/>
            <person name="Riano-Pachon D.M."/>
            <person name="Di Stilio V.S."/>
        </authorList>
    </citation>
    <scope>NUCLEOTIDE SEQUENCE [LARGE SCALE GENOMIC DNA]</scope>
    <source>
        <strain evidence="10">cv. WT478/WT964</strain>
        <tissue evidence="9">Leaves</tissue>
    </source>
</reference>
<keyword evidence="9" id="KW-0675">Receptor</keyword>
<dbReference type="Gene3D" id="1.10.510.10">
    <property type="entry name" value="Transferase(Phosphotransferase) domain 1"/>
    <property type="match status" value="1"/>
</dbReference>
<dbReference type="Pfam" id="PF00069">
    <property type="entry name" value="Pkinase"/>
    <property type="match status" value="1"/>
</dbReference>
<accession>A0A7J6XBF2</accession>